<dbReference type="AlphaFoldDB" id="A0A1H6DGE4"/>
<evidence type="ECO:0000313" key="9">
    <source>
        <dbReference type="Proteomes" id="UP000236754"/>
    </source>
</evidence>
<sequence>MSSPIEEPMPEAGIRAEPVAGRLEGPAVRSGRREALGRVVSELRDDNLSDRAAALTYYLVLSVVPALLVVVSTLGAVGPAATDPLSRSVRRLAPGPARDLVTQVLASLQRQHVTAGVFGVLALLWSASAYAAAFIRAMNAVYDVPEGRPLRVLLPLRLGLTVLTMALLTVLAALVAVSRDLADRIGAALGVGHGAVTAWQWGKWPLLIVLLSLLFALLYWAAPNARQPFRWGTAGGLAAVVLLGAASAGFAFYTSHFGSYSRVYGGLAAIITFFIWLWLSNLALLLGAEVNSELDRQRAIDHGHPPGQEPFMPLRSADKLHDDAL</sequence>
<organism evidence="8 9">
    <name type="scientific">Actinacidiphila yanglinensis</name>
    <dbReference type="NCBI Taxonomy" id="310779"/>
    <lineage>
        <taxon>Bacteria</taxon>
        <taxon>Bacillati</taxon>
        <taxon>Actinomycetota</taxon>
        <taxon>Actinomycetes</taxon>
        <taxon>Kitasatosporales</taxon>
        <taxon>Streptomycetaceae</taxon>
        <taxon>Actinacidiphila</taxon>
    </lineage>
</organism>
<evidence type="ECO:0000256" key="6">
    <source>
        <dbReference type="SAM" id="MobiDB-lite"/>
    </source>
</evidence>
<dbReference type="NCBIfam" id="TIGR00765">
    <property type="entry name" value="yihY_not_rbn"/>
    <property type="match status" value="1"/>
</dbReference>
<evidence type="ECO:0000256" key="1">
    <source>
        <dbReference type="ARBA" id="ARBA00004651"/>
    </source>
</evidence>
<feature type="transmembrane region" description="Helical" evidence="7">
    <location>
        <begin position="265"/>
        <end position="288"/>
    </location>
</feature>
<dbReference type="PANTHER" id="PTHR30213">
    <property type="entry name" value="INNER MEMBRANE PROTEIN YHJD"/>
    <property type="match status" value="1"/>
</dbReference>
<dbReference type="RefSeq" id="WP_103888885.1">
    <property type="nucleotide sequence ID" value="NZ_FNVU01000015.1"/>
</dbReference>
<accession>A0A1H6DGE4</accession>
<feature type="region of interest" description="Disordered" evidence="6">
    <location>
        <begin position="1"/>
        <end position="20"/>
    </location>
</feature>
<keyword evidence="3 7" id="KW-0812">Transmembrane</keyword>
<comment type="subcellular location">
    <subcellularLocation>
        <location evidence="1">Cell membrane</location>
        <topology evidence="1">Multi-pass membrane protein</topology>
    </subcellularLocation>
</comment>
<feature type="transmembrane region" description="Helical" evidence="7">
    <location>
        <begin position="54"/>
        <end position="77"/>
    </location>
</feature>
<keyword evidence="2" id="KW-1003">Cell membrane</keyword>
<dbReference type="EMBL" id="FNVU01000015">
    <property type="protein sequence ID" value="SEG84251.1"/>
    <property type="molecule type" value="Genomic_DNA"/>
</dbReference>
<evidence type="ECO:0000256" key="7">
    <source>
        <dbReference type="SAM" id="Phobius"/>
    </source>
</evidence>
<feature type="transmembrane region" description="Helical" evidence="7">
    <location>
        <begin position="113"/>
        <end position="135"/>
    </location>
</feature>
<feature type="transmembrane region" description="Helical" evidence="7">
    <location>
        <begin position="156"/>
        <end position="177"/>
    </location>
</feature>
<evidence type="ECO:0000256" key="4">
    <source>
        <dbReference type="ARBA" id="ARBA00022989"/>
    </source>
</evidence>
<dbReference type="Proteomes" id="UP000236754">
    <property type="component" value="Unassembled WGS sequence"/>
</dbReference>
<dbReference type="PANTHER" id="PTHR30213:SF0">
    <property type="entry name" value="UPF0761 MEMBRANE PROTEIN YIHY"/>
    <property type="match status" value="1"/>
</dbReference>
<evidence type="ECO:0000256" key="2">
    <source>
        <dbReference type="ARBA" id="ARBA00022475"/>
    </source>
</evidence>
<protein>
    <submittedName>
        <fullName evidence="8">Membrane protein</fullName>
    </submittedName>
</protein>
<name>A0A1H6DGE4_9ACTN</name>
<evidence type="ECO:0000256" key="3">
    <source>
        <dbReference type="ARBA" id="ARBA00022692"/>
    </source>
</evidence>
<dbReference type="InterPro" id="IPR017039">
    <property type="entry name" value="Virul_fac_BrkB"/>
</dbReference>
<keyword evidence="4 7" id="KW-1133">Transmembrane helix</keyword>
<reference evidence="8 9" key="1">
    <citation type="submission" date="2016-10" db="EMBL/GenBank/DDBJ databases">
        <authorList>
            <person name="de Groot N.N."/>
        </authorList>
    </citation>
    <scope>NUCLEOTIDE SEQUENCE [LARGE SCALE GENOMIC DNA]</scope>
    <source>
        <strain evidence="8 9">CGMCC 4.2023</strain>
    </source>
</reference>
<dbReference type="GO" id="GO:0005886">
    <property type="term" value="C:plasma membrane"/>
    <property type="evidence" value="ECO:0007669"/>
    <property type="project" value="UniProtKB-SubCell"/>
</dbReference>
<keyword evidence="9" id="KW-1185">Reference proteome</keyword>
<proteinExistence type="predicted"/>
<dbReference type="OrthoDB" id="9781030at2"/>
<feature type="transmembrane region" description="Helical" evidence="7">
    <location>
        <begin position="234"/>
        <end position="253"/>
    </location>
</feature>
<dbReference type="PIRSF" id="PIRSF035875">
    <property type="entry name" value="RNase_BN"/>
    <property type="match status" value="1"/>
</dbReference>
<dbReference type="Pfam" id="PF03631">
    <property type="entry name" value="Virul_fac_BrkB"/>
    <property type="match status" value="1"/>
</dbReference>
<evidence type="ECO:0000313" key="8">
    <source>
        <dbReference type="EMBL" id="SEG84251.1"/>
    </source>
</evidence>
<feature type="transmembrane region" description="Helical" evidence="7">
    <location>
        <begin position="204"/>
        <end position="222"/>
    </location>
</feature>
<evidence type="ECO:0000256" key="5">
    <source>
        <dbReference type="ARBA" id="ARBA00023136"/>
    </source>
</evidence>
<keyword evidence="5 7" id="KW-0472">Membrane</keyword>
<gene>
    <name evidence="8" type="ORF">SAMN05216223_11535</name>
</gene>